<evidence type="ECO:0000256" key="7">
    <source>
        <dbReference type="ARBA" id="ARBA00022801"/>
    </source>
</evidence>
<comment type="cofactor">
    <cofactor evidence="1">
        <name>Zn(2+)</name>
        <dbReference type="ChEBI" id="CHEBI:29105"/>
    </cofactor>
</comment>
<keyword evidence="5 13" id="KW-0812">Transmembrane</keyword>
<feature type="transmembrane region" description="Helical" evidence="13">
    <location>
        <begin position="568"/>
        <end position="588"/>
    </location>
</feature>
<evidence type="ECO:0000256" key="10">
    <source>
        <dbReference type="ARBA" id="ARBA00023049"/>
    </source>
</evidence>
<dbReference type="InterPro" id="IPR001915">
    <property type="entry name" value="Peptidase_M48"/>
</dbReference>
<dbReference type="PANTHER" id="PTHR43221:SF1">
    <property type="entry name" value="PROTEASE HTPX"/>
    <property type="match status" value="1"/>
</dbReference>
<feature type="transmembrane region" description="Helical" evidence="13">
    <location>
        <begin position="484"/>
        <end position="510"/>
    </location>
</feature>
<comment type="caution">
    <text evidence="15">The sequence shown here is derived from an EMBL/GenBank/DDBJ whole genome shotgun (WGS) entry which is preliminary data.</text>
</comment>
<evidence type="ECO:0000256" key="11">
    <source>
        <dbReference type="ARBA" id="ARBA00023136"/>
    </source>
</evidence>
<evidence type="ECO:0000259" key="14">
    <source>
        <dbReference type="Pfam" id="PF01435"/>
    </source>
</evidence>
<organism evidence="15 16">
    <name type="scientific">Streptacidiphilus alkalitolerans</name>
    <dbReference type="NCBI Taxonomy" id="3342712"/>
    <lineage>
        <taxon>Bacteria</taxon>
        <taxon>Bacillati</taxon>
        <taxon>Actinomycetota</taxon>
        <taxon>Actinomycetes</taxon>
        <taxon>Kitasatosporales</taxon>
        <taxon>Streptomycetaceae</taxon>
        <taxon>Streptacidiphilus</taxon>
    </lineage>
</organism>
<dbReference type="EC" id="3.4.24.-" evidence="15"/>
<keyword evidence="4" id="KW-0645">Protease</keyword>
<dbReference type="RefSeq" id="WP_380558892.1">
    <property type="nucleotide sequence ID" value="NZ_JBHEZY010000020.1"/>
</dbReference>
<reference evidence="15 16" key="1">
    <citation type="submission" date="2024-09" db="EMBL/GenBank/DDBJ databases">
        <authorList>
            <person name="Lee S.D."/>
        </authorList>
    </citation>
    <scope>NUCLEOTIDE SEQUENCE [LARGE SCALE GENOMIC DNA]</scope>
    <source>
        <strain evidence="15 16">N1-3</strain>
    </source>
</reference>
<sequence length="1027" mass="106899">MAAPPHLWWTYLLTFFALAVMGGGAGQALFSTRDLGHFAAGLPCLAGYGYTVPVFGAVVTDPFDPHFVDCEAPYNHGSGVAMMVGAVSVVVAVWLLMVCGGLIMRSRLNRGARDGAPATAAAAQRAVERFESWCDVWQLTGRQRPRLVLVAPGRFGGRAFTTGVPLARPVVALPLGHAYLEPARFDVIVLHELAHVRSRDLLWAASVWWAGWLNVPVLLLSISSVLFGHPEAHVSRYTASLWTAAALSAAVLILRAALLRRRELAADRFAVEVLGADGPLREVLGARARTPARSGPAGFDLVQLVFRIRQLTASHPPPEQRAEAGGRRGSGDSDHWEGGFAVSAATSLIAMFTYQGVYIALADLSGSHWADPMLPTDLEFASAGLLWACVIVPAWVGRVTAAARAGRAPTWWGPVAGVVLGLVVGYLLQAPGNQPVGGVSLFPGHLALVGVVLGGLAVAGVAVFTAGLATCVAGSAVGGARRRLALVSAVLTAAVALTTALGVTVLLLVAQERWGSAAENRTLLSGAGDLRDWYGVPLLMLVGCTLVLPRPVGARWVRSLNPLPRRCLPVVAAAAGVGGVASTLSWQLRIGAAHSEDAQYLLVFGGWWICALAGWGATAVVLLTGRGRSRDVGGAGGRSLPAGVPAALNAGLVTAAIAGLVEYLTADLSGYGGTLHLLQESARRPMWILFTVVVATLPWLVGLVLLARRLRRGLLRGSRRGSPSGAARPVVIRSVGTLPIAVGTGLGVAALAGALVAGLLAPVTVSAHDRSAGLAALRAVPLEPGVPQVSTAPRASAAPTGSARPTASAAPPTGAGDPGRALDHASAERVFAGLRDLLPTDRKAIPNSKHSTNTISPHRCQTLFDGDYASERSRPRSADITHTYEVPAKGVTATGMTVVFSVVSYTTAWDALAPTRLETARCPHSVWLGSGVGASPIQVSLTARDLTATQFPTLRQDLALVSGVGSATLTDTGLYYGELVGHTLVSVQVDYIYTGARPTAAVRRFPQTLADAALSAFVKNLRAEAVR</sequence>
<evidence type="ECO:0000313" key="16">
    <source>
        <dbReference type="Proteomes" id="UP001592530"/>
    </source>
</evidence>
<evidence type="ECO:0000256" key="9">
    <source>
        <dbReference type="ARBA" id="ARBA00022989"/>
    </source>
</evidence>
<feature type="transmembrane region" description="Helical" evidence="13">
    <location>
        <begin position="38"/>
        <end position="59"/>
    </location>
</feature>
<feature type="transmembrane region" description="Helical" evidence="13">
    <location>
        <begin position="380"/>
        <end position="399"/>
    </location>
</feature>
<dbReference type="Proteomes" id="UP001592530">
    <property type="component" value="Unassembled WGS sequence"/>
</dbReference>
<dbReference type="InterPro" id="IPR050083">
    <property type="entry name" value="HtpX_protease"/>
</dbReference>
<feature type="region of interest" description="Disordered" evidence="12">
    <location>
        <begin position="786"/>
        <end position="821"/>
    </location>
</feature>
<evidence type="ECO:0000313" key="15">
    <source>
        <dbReference type="EMBL" id="MFC1435604.1"/>
    </source>
</evidence>
<gene>
    <name evidence="15" type="ORF">ACEZDB_33695</name>
</gene>
<feature type="transmembrane region" description="Helical" evidence="13">
    <location>
        <begin position="686"/>
        <end position="707"/>
    </location>
</feature>
<evidence type="ECO:0000256" key="4">
    <source>
        <dbReference type="ARBA" id="ARBA00022670"/>
    </source>
</evidence>
<keyword evidence="8" id="KW-0862">Zinc</keyword>
<keyword evidence="11 13" id="KW-0472">Membrane</keyword>
<feature type="transmembrane region" description="Helical" evidence="13">
    <location>
        <begin position="600"/>
        <end position="625"/>
    </location>
</feature>
<feature type="transmembrane region" description="Helical" evidence="13">
    <location>
        <begin position="646"/>
        <end position="666"/>
    </location>
</feature>
<feature type="transmembrane region" description="Helical" evidence="13">
    <location>
        <begin position="79"/>
        <end position="103"/>
    </location>
</feature>
<evidence type="ECO:0000256" key="13">
    <source>
        <dbReference type="SAM" id="Phobius"/>
    </source>
</evidence>
<evidence type="ECO:0000256" key="6">
    <source>
        <dbReference type="ARBA" id="ARBA00022723"/>
    </source>
</evidence>
<evidence type="ECO:0000256" key="2">
    <source>
        <dbReference type="ARBA" id="ARBA00004651"/>
    </source>
</evidence>
<feature type="transmembrane region" description="Helical" evidence="13">
    <location>
        <begin position="738"/>
        <end position="761"/>
    </location>
</feature>
<dbReference type="Pfam" id="PF01435">
    <property type="entry name" value="Peptidase_M48"/>
    <property type="match status" value="1"/>
</dbReference>
<feature type="transmembrane region" description="Helical" evidence="13">
    <location>
        <begin position="239"/>
        <end position="258"/>
    </location>
</feature>
<evidence type="ECO:0000256" key="8">
    <source>
        <dbReference type="ARBA" id="ARBA00022833"/>
    </source>
</evidence>
<proteinExistence type="predicted"/>
<keyword evidence="9 13" id="KW-1133">Transmembrane helix</keyword>
<feature type="transmembrane region" description="Helical" evidence="13">
    <location>
        <begin position="6"/>
        <end position="26"/>
    </location>
</feature>
<feature type="transmembrane region" description="Helical" evidence="13">
    <location>
        <begin position="338"/>
        <end position="360"/>
    </location>
</feature>
<dbReference type="EMBL" id="JBHEZY010000020">
    <property type="protein sequence ID" value="MFC1435604.1"/>
    <property type="molecule type" value="Genomic_DNA"/>
</dbReference>
<protein>
    <submittedName>
        <fullName evidence="15">M48 family metalloprotease</fullName>
        <ecNumber evidence="15">3.4.24.-</ecNumber>
    </submittedName>
</protein>
<keyword evidence="10 15" id="KW-0482">Metalloprotease</keyword>
<feature type="domain" description="Peptidase M48" evidence="14">
    <location>
        <begin position="182"/>
        <end position="324"/>
    </location>
</feature>
<feature type="compositionally biased region" description="Low complexity" evidence="12">
    <location>
        <begin position="790"/>
        <end position="819"/>
    </location>
</feature>
<feature type="transmembrane region" description="Helical" evidence="13">
    <location>
        <begin position="448"/>
        <end position="472"/>
    </location>
</feature>
<evidence type="ECO:0000256" key="12">
    <source>
        <dbReference type="SAM" id="MobiDB-lite"/>
    </source>
</evidence>
<dbReference type="GO" id="GO:0008237">
    <property type="term" value="F:metallopeptidase activity"/>
    <property type="evidence" value="ECO:0007669"/>
    <property type="project" value="UniProtKB-KW"/>
</dbReference>
<accession>A0ABV6XBI4</accession>
<name>A0ABV6XBI4_9ACTN</name>
<feature type="transmembrane region" description="Helical" evidence="13">
    <location>
        <begin position="411"/>
        <end position="428"/>
    </location>
</feature>
<dbReference type="PANTHER" id="PTHR43221">
    <property type="entry name" value="PROTEASE HTPX"/>
    <property type="match status" value="1"/>
</dbReference>
<keyword evidence="7 15" id="KW-0378">Hydrolase</keyword>
<evidence type="ECO:0000256" key="5">
    <source>
        <dbReference type="ARBA" id="ARBA00022692"/>
    </source>
</evidence>
<comment type="subcellular location">
    <subcellularLocation>
        <location evidence="2">Cell membrane</location>
        <topology evidence="2">Multi-pass membrane protein</topology>
    </subcellularLocation>
</comment>
<evidence type="ECO:0000256" key="3">
    <source>
        <dbReference type="ARBA" id="ARBA00022475"/>
    </source>
</evidence>
<evidence type="ECO:0000256" key="1">
    <source>
        <dbReference type="ARBA" id="ARBA00001947"/>
    </source>
</evidence>
<keyword evidence="3" id="KW-1003">Cell membrane</keyword>
<feature type="transmembrane region" description="Helical" evidence="13">
    <location>
        <begin position="201"/>
        <end position="227"/>
    </location>
</feature>
<feature type="transmembrane region" description="Helical" evidence="13">
    <location>
        <begin position="530"/>
        <end position="548"/>
    </location>
</feature>
<keyword evidence="6" id="KW-0479">Metal-binding</keyword>